<feature type="compositionally biased region" description="Acidic residues" evidence="1">
    <location>
        <begin position="63"/>
        <end position="75"/>
    </location>
</feature>
<dbReference type="PROSITE" id="PS50126">
    <property type="entry name" value="S1"/>
    <property type="match status" value="2"/>
</dbReference>
<feature type="compositionally biased region" description="Basic residues" evidence="1">
    <location>
        <begin position="37"/>
        <end position="53"/>
    </location>
</feature>
<gene>
    <name evidence="3" type="primary">PDCD11_0</name>
    <name evidence="4" type="synonym">PDCD11_2</name>
    <name evidence="4" type="ORF">g.64277</name>
    <name evidence="3" type="ORF">g.64279</name>
</gene>
<organism evidence="3">
    <name type="scientific">Lygus hesperus</name>
    <name type="common">Western plant bug</name>
    <dbReference type="NCBI Taxonomy" id="30085"/>
    <lineage>
        <taxon>Eukaryota</taxon>
        <taxon>Metazoa</taxon>
        <taxon>Ecdysozoa</taxon>
        <taxon>Arthropoda</taxon>
        <taxon>Hexapoda</taxon>
        <taxon>Insecta</taxon>
        <taxon>Pterygota</taxon>
        <taxon>Neoptera</taxon>
        <taxon>Paraneoptera</taxon>
        <taxon>Hemiptera</taxon>
        <taxon>Heteroptera</taxon>
        <taxon>Panheteroptera</taxon>
        <taxon>Cimicomorpha</taxon>
        <taxon>Miridae</taxon>
        <taxon>Mirini</taxon>
        <taxon>Lygus</taxon>
    </lineage>
</organism>
<feature type="domain" description="S1 motif" evidence="2">
    <location>
        <begin position="468"/>
        <end position="536"/>
    </location>
</feature>
<dbReference type="EMBL" id="GDHC01014143">
    <property type="protein sequence ID" value="JAQ04486.1"/>
    <property type="molecule type" value="Transcribed_RNA"/>
</dbReference>
<dbReference type="InterPro" id="IPR045209">
    <property type="entry name" value="Rrp5"/>
</dbReference>
<dbReference type="InterPro" id="IPR003029">
    <property type="entry name" value="S1_domain"/>
</dbReference>
<evidence type="ECO:0000259" key="2">
    <source>
        <dbReference type="PROSITE" id="PS50126"/>
    </source>
</evidence>
<proteinExistence type="predicted"/>
<feature type="compositionally biased region" description="Polar residues" evidence="1">
    <location>
        <begin position="1040"/>
        <end position="1066"/>
    </location>
</feature>
<dbReference type="GO" id="GO:0006364">
    <property type="term" value="P:rRNA processing"/>
    <property type="evidence" value="ECO:0007669"/>
    <property type="project" value="InterPro"/>
</dbReference>
<protein>
    <submittedName>
        <fullName evidence="3">Protein RRP5</fullName>
    </submittedName>
</protein>
<reference evidence="3" key="1">
    <citation type="journal article" date="2016" name="Gigascience">
        <title>De novo construction of an expanded transcriptome assembly for the western tarnished plant bug, Lygus hesperus.</title>
        <authorList>
            <person name="Tassone E.E."/>
            <person name="Geib S.M."/>
            <person name="Hall B."/>
            <person name="Fabrick J.A."/>
            <person name="Brent C.S."/>
            <person name="Hull J.J."/>
        </authorList>
    </citation>
    <scope>NUCLEOTIDE SEQUENCE</scope>
</reference>
<dbReference type="SUPFAM" id="SSF50249">
    <property type="entry name" value="Nucleic acid-binding proteins"/>
    <property type="match status" value="3"/>
</dbReference>
<dbReference type="GO" id="GO:0003723">
    <property type="term" value="F:RNA binding"/>
    <property type="evidence" value="ECO:0007669"/>
    <property type="project" value="TreeGrafter"/>
</dbReference>
<dbReference type="InterPro" id="IPR012340">
    <property type="entry name" value="NA-bd_OB-fold"/>
</dbReference>
<feature type="compositionally biased region" description="Polar residues" evidence="1">
    <location>
        <begin position="970"/>
        <end position="985"/>
    </location>
</feature>
<evidence type="ECO:0000313" key="4">
    <source>
        <dbReference type="EMBL" id="JAQ04486.1"/>
    </source>
</evidence>
<name>A0A146L128_LYGHE</name>
<dbReference type="PANTHER" id="PTHR23270:SF10">
    <property type="entry name" value="PROTEIN RRP5 HOMOLOG"/>
    <property type="match status" value="1"/>
</dbReference>
<dbReference type="AlphaFoldDB" id="A0A146L128"/>
<feature type="region of interest" description="Disordered" evidence="1">
    <location>
        <begin position="1"/>
        <end position="75"/>
    </location>
</feature>
<feature type="domain" description="S1 motif" evidence="2">
    <location>
        <begin position="197"/>
        <end position="271"/>
    </location>
</feature>
<dbReference type="EMBL" id="GDHC01016355">
    <property type="protein sequence ID" value="JAQ02274.1"/>
    <property type="molecule type" value="Transcribed_RNA"/>
</dbReference>
<feature type="compositionally biased region" description="Basic residues" evidence="1">
    <location>
        <begin position="1024"/>
        <end position="1039"/>
    </location>
</feature>
<feature type="compositionally biased region" description="Basic and acidic residues" evidence="1">
    <location>
        <begin position="25"/>
        <end position="36"/>
    </location>
</feature>
<dbReference type="SMART" id="SM00316">
    <property type="entry name" value="S1"/>
    <property type="match status" value="7"/>
</dbReference>
<accession>A0A146L128</accession>
<sequence length="1091" mass="122707">MVADEEEEYFPRGGSSGKIATKKHFVFEKDNKTSKEPKKRLGKRERRKLKQQKGQKSNKDGDGESEDEGGADESFDDYEAANLDGAVQETRLKKLEPLSYHNLAEGMVTLCSVNTILSRSIKVSLPERLLCTIDFQDISTPLKEAESGDVNKIFQVGDIIACKIKSIKKRSGDSQVRATSDPAQINCDLDHNDIHVGSVFLGAVKSVEDHGYIIFSGISELNAFLPFNNVEGRKKNKKKEKKPLAVGKLVWCKVVKSTDSEGIKNVQVSTRTEDFDELQLSEDVISEKSLLPGMKFNLTVTKHVGRNLEVSIKGIDSQGFIPHYHLRSIACMANDFQIGAKLLGTVLYKYPISNVAAFSLRVGPTSQEKQAFETGEVFERAEIVSHDKRGLGVKFERDDNTCYGIISKRRMEGDLKGKQLEELFPKGNHLKVVIIGYHHIDQLYSCSTEDDLLSGKFLTMSQLREMVGKAVNVVVKEIKERGAVVMIDKRTAFVPANQVTDTVGSQPLKKLQVNSKHKGRILRVDPEKNAITVTLRPTLVNNKPLIDFMKTTKGDAYYGSITSTGDDKINVTFFNGLKTGILQENLILDSYKYKIGELVKCYVLREGNLKRSPRFSLVRHVDQMLLSIGETYKLIVKGTTQSGVECLLKEKNSVINAFIPLQLLCDDENLWERMRQTLSPGRTIDGHVFCFDSHLNPVLTLRESVKYYFREGGDRLRSHGFSALKNGIIMPVIIYEEVVDGFYVSVPVPKYNGKVLVPKEVIHRYGNVNVRDVLWLAVESVNLGDRKINFSYPTLEAHEKQLKRWAISNLRSYLTVVSSIMKYKPGDRVSAVATGVGNRCRLSDGKEAIIEESDKSRKFSEEQKLDLMVLLEDPEKGTLHLTEWKDPPAADLSLPKKYATFFVSERFFVGRSTDGSICFCPTVFHPKSSESDADLRHFSREKALLIDLCQKDGNLLLGVPRKIRLRNPSVTEVEASQTMEISMNGKSKKKKKRNRSLSNKPIEHNKKAKLTLVSSGANSDNSRKRSKSRRKKMKRKHIKNQISSDSNSLSVTSEYKSLPGDSTETENPAKKLKIKKNRLIDFNPLLLTSEY</sequence>
<dbReference type="Pfam" id="PF00575">
    <property type="entry name" value="S1"/>
    <property type="match status" value="1"/>
</dbReference>
<dbReference type="GO" id="GO:0032040">
    <property type="term" value="C:small-subunit processome"/>
    <property type="evidence" value="ECO:0007669"/>
    <property type="project" value="TreeGrafter"/>
</dbReference>
<evidence type="ECO:0000313" key="3">
    <source>
        <dbReference type="EMBL" id="JAQ02274.1"/>
    </source>
</evidence>
<dbReference type="Gene3D" id="2.40.50.140">
    <property type="entry name" value="Nucleic acid-binding proteins"/>
    <property type="match status" value="2"/>
</dbReference>
<evidence type="ECO:0000256" key="1">
    <source>
        <dbReference type="SAM" id="MobiDB-lite"/>
    </source>
</evidence>
<feature type="region of interest" description="Disordered" evidence="1">
    <location>
        <begin position="970"/>
        <end position="1072"/>
    </location>
</feature>
<feature type="compositionally biased region" description="Basic residues" evidence="1">
    <location>
        <begin position="986"/>
        <end position="995"/>
    </location>
</feature>
<dbReference type="PANTHER" id="PTHR23270">
    <property type="entry name" value="PROGRAMMED CELL DEATH PROTEIN 11 PRE-RRNA PROCESSING PROTEIN RRP5"/>
    <property type="match status" value="1"/>
</dbReference>